<feature type="region of interest" description="Disordered" evidence="5">
    <location>
        <begin position="420"/>
        <end position="439"/>
    </location>
</feature>
<dbReference type="PANTHER" id="PTHR10876:SF0">
    <property type="entry name" value="ZINC FINGER PROTEIN ZPR1"/>
    <property type="match status" value="1"/>
</dbReference>
<dbReference type="FunFam" id="2.60.120.1040:FF:000003">
    <property type="entry name" value="Zinc finger protein zpr1"/>
    <property type="match status" value="1"/>
</dbReference>
<dbReference type="GO" id="GO:0005634">
    <property type="term" value="C:nucleus"/>
    <property type="evidence" value="ECO:0007669"/>
    <property type="project" value="TreeGrafter"/>
</dbReference>
<evidence type="ECO:0000256" key="2">
    <source>
        <dbReference type="ARBA" id="ARBA00022723"/>
    </source>
</evidence>
<organism evidence="7 8">
    <name type="scientific">Amphibalanus amphitrite</name>
    <name type="common">Striped barnacle</name>
    <name type="synonym">Balanus amphitrite</name>
    <dbReference type="NCBI Taxonomy" id="1232801"/>
    <lineage>
        <taxon>Eukaryota</taxon>
        <taxon>Metazoa</taxon>
        <taxon>Ecdysozoa</taxon>
        <taxon>Arthropoda</taxon>
        <taxon>Crustacea</taxon>
        <taxon>Multicrustacea</taxon>
        <taxon>Cirripedia</taxon>
        <taxon>Thoracica</taxon>
        <taxon>Thoracicalcarea</taxon>
        <taxon>Balanomorpha</taxon>
        <taxon>Balanoidea</taxon>
        <taxon>Balanidae</taxon>
        <taxon>Amphibalaninae</taxon>
        <taxon>Amphibalanus</taxon>
    </lineage>
</organism>
<dbReference type="Gene3D" id="2.60.120.1040">
    <property type="entry name" value="ZPR1, A/B domain"/>
    <property type="match status" value="2"/>
</dbReference>
<feature type="compositionally biased region" description="Basic and acidic residues" evidence="5">
    <location>
        <begin position="221"/>
        <end position="232"/>
    </location>
</feature>
<feature type="domain" description="Zinc finger ZPR1-type" evidence="6">
    <location>
        <begin position="22"/>
        <end position="180"/>
    </location>
</feature>
<dbReference type="EMBL" id="VIIS01001753">
    <property type="protein sequence ID" value="KAF0293315.1"/>
    <property type="molecule type" value="Genomic_DNA"/>
</dbReference>
<accession>A0A6A4VH65</accession>
<feature type="compositionally biased region" description="Basic and acidic residues" evidence="5">
    <location>
        <begin position="427"/>
        <end position="439"/>
    </location>
</feature>
<dbReference type="OrthoDB" id="308464at2759"/>
<dbReference type="Pfam" id="PF03367">
    <property type="entry name" value="Zn_ribbon_ZPR1"/>
    <property type="match status" value="2"/>
</dbReference>
<dbReference type="FunFam" id="2.20.25.420:FF:000003">
    <property type="entry name" value="zinc finger protein ZPR1"/>
    <property type="match status" value="1"/>
</dbReference>
<dbReference type="InterPro" id="IPR042452">
    <property type="entry name" value="ZPR1_Znf1/2"/>
</dbReference>
<dbReference type="Gene3D" id="2.20.25.420">
    <property type="entry name" value="ZPR1, zinc finger domain"/>
    <property type="match status" value="2"/>
</dbReference>
<evidence type="ECO:0000256" key="4">
    <source>
        <dbReference type="ARBA" id="ARBA00022833"/>
    </source>
</evidence>
<dbReference type="GO" id="GO:0008270">
    <property type="term" value="F:zinc ion binding"/>
    <property type="evidence" value="ECO:0007669"/>
    <property type="project" value="UniProtKB-KW"/>
</dbReference>
<keyword evidence="4" id="KW-0862">Zinc</keyword>
<evidence type="ECO:0000313" key="7">
    <source>
        <dbReference type="EMBL" id="KAF0293315.1"/>
    </source>
</evidence>
<comment type="similarity">
    <text evidence="1">Belongs to the ZPR1 family.</text>
</comment>
<dbReference type="NCBIfam" id="TIGR00310">
    <property type="entry name" value="ZPR1_znf"/>
    <property type="match status" value="2"/>
</dbReference>
<feature type="region of interest" description="Disordered" evidence="5">
    <location>
        <begin position="192"/>
        <end position="236"/>
    </location>
</feature>
<dbReference type="Proteomes" id="UP000440578">
    <property type="component" value="Unassembled WGS sequence"/>
</dbReference>
<proteinExistence type="inferred from homology"/>
<keyword evidence="2" id="KW-0479">Metal-binding</keyword>
<gene>
    <name evidence="7" type="primary">Zpr1_1</name>
    <name evidence="7" type="ORF">FJT64_000893</name>
</gene>
<dbReference type="AlphaFoldDB" id="A0A6A4VH65"/>
<evidence type="ECO:0000256" key="5">
    <source>
        <dbReference type="SAM" id="MobiDB-lite"/>
    </source>
</evidence>
<keyword evidence="3" id="KW-0863">Zinc-finger</keyword>
<evidence type="ECO:0000259" key="6">
    <source>
        <dbReference type="SMART" id="SM00709"/>
    </source>
</evidence>
<feature type="domain" description="Zinc finger ZPR1-type" evidence="6">
    <location>
        <begin position="249"/>
        <end position="408"/>
    </location>
</feature>
<keyword evidence="8" id="KW-1185">Reference proteome</keyword>
<name>A0A6A4VH65_AMPAM</name>
<sequence>MGTVFEELSADQTEAGTSEIESLCMNCQKNGTTRLLLTKIPFYKEVILMSFECPECGYKNNEIQSGQEIQDKGITIKLELKSAEDMNRTVVKSEYAIISVPELELEIPNTAKKAEVTTVEGILSRTADDLASDQPVRRALDADAADKIDQFIGRLKDVIELRTPATMVLDDPSGNSYIENRLAPAADPQLHTTHYSRSREQDKAVGITPSYDNYDFTDGSQRQDPDPDRVDPDNVTPDMLKGEVLTFPTNCPSCTAPCQTNMKVTDIPHFKQVVIMATNCEACGARTNEVKAGCGIEPRGRRITLRITEPIDMSRDLLKSETCAVEIPELKIEAGAFTLSGRFTTVEGLLESIKEDLQKNPMFTGDSRPEEETKKMEALCAQIDEIIAIKRPATIILDDPAGNSHLQVSLAEKREGVPRLRGSRWPTGRDTRVGGRDSGGRVSTRRWFLYRRINLANKQ</sequence>
<evidence type="ECO:0000256" key="3">
    <source>
        <dbReference type="ARBA" id="ARBA00022771"/>
    </source>
</evidence>
<dbReference type="Pfam" id="PF22794">
    <property type="entry name" value="jr-ZPR1"/>
    <property type="match status" value="2"/>
</dbReference>
<dbReference type="InterPro" id="IPR004457">
    <property type="entry name" value="Znf_ZPR1"/>
</dbReference>
<dbReference type="SMART" id="SM00709">
    <property type="entry name" value="Zpr1"/>
    <property type="match status" value="2"/>
</dbReference>
<dbReference type="FunFam" id="2.20.25.420:FF:000001">
    <property type="entry name" value="Zinc finger protein ZPR1"/>
    <property type="match status" value="1"/>
</dbReference>
<reference evidence="7 8" key="1">
    <citation type="submission" date="2019-07" db="EMBL/GenBank/DDBJ databases">
        <title>Draft genome assembly of a fouling barnacle, Amphibalanus amphitrite (Darwin, 1854): The first reference genome for Thecostraca.</title>
        <authorList>
            <person name="Kim W."/>
        </authorList>
    </citation>
    <scope>NUCLEOTIDE SEQUENCE [LARGE SCALE GENOMIC DNA]</scope>
    <source>
        <strain evidence="7">SNU_AA5</strain>
        <tissue evidence="7">Soma without cirri and trophi</tissue>
    </source>
</reference>
<comment type="caution">
    <text evidence="7">The sequence shown here is derived from an EMBL/GenBank/DDBJ whole genome shotgun (WGS) entry which is preliminary data.</text>
</comment>
<evidence type="ECO:0000313" key="8">
    <source>
        <dbReference type="Proteomes" id="UP000440578"/>
    </source>
</evidence>
<dbReference type="InterPro" id="IPR056180">
    <property type="entry name" value="ZPR1_jr_dom"/>
</dbReference>
<protein>
    <submittedName>
        <fullName evidence="7">Zinc finger protein ZPR1</fullName>
    </submittedName>
</protein>
<dbReference type="InterPro" id="IPR040141">
    <property type="entry name" value="ZPR1"/>
</dbReference>
<dbReference type="InterPro" id="IPR042451">
    <property type="entry name" value="ZPR1_A/B_dom"/>
</dbReference>
<dbReference type="PANTHER" id="PTHR10876">
    <property type="entry name" value="ZINC FINGER PROTEIN ZPR1"/>
    <property type="match status" value="1"/>
</dbReference>
<evidence type="ECO:0000256" key="1">
    <source>
        <dbReference type="ARBA" id="ARBA00008354"/>
    </source>
</evidence>